<dbReference type="InterPro" id="IPR013324">
    <property type="entry name" value="RNA_pol_sigma_r3/r4-like"/>
</dbReference>
<dbReference type="PANTHER" id="PTHR43133">
    <property type="entry name" value="RNA POLYMERASE ECF-TYPE SIGMA FACTO"/>
    <property type="match status" value="1"/>
</dbReference>
<dbReference type="STRING" id="1391654.AKJ09_05626"/>
<keyword evidence="2" id="KW-0805">Transcription regulation</keyword>
<keyword evidence="5" id="KW-0175">Coiled coil</keyword>
<feature type="domain" description="RNA polymerase sigma-70 region 2" evidence="6">
    <location>
        <begin position="26"/>
        <end position="94"/>
    </location>
</feature>
<name>A0A0K1PZP3_9BACT</name>
<dbReference type="InterPro" id="IPR007627">
    <property type="entry name" value="RNA_pol_sigma70_r2"/>
</dbReference>
<keyword evidence="9" id="KW-1185">Reference proteome</keyword>
<dbReference type="SUPFAM" id="SSF88659">
    <property type="entry name" value="Sigma3 and sigma4 domains of RNA polymerase sigma factors"/>
    <property type="match status" value="1"/>
</dbReference>
<dbReference type="InterPro" id="IPR013325">
    <property type="entry name" value="RNA_pol_sigma_r2"/>
</dbReference>
<dbReference type="NCBIfam" id="TIGR02937">
    <property type="entry name" value="sigma70-ECF"/>
    <property type="match status" value="1"/>
</dbReference>
<evidence type="ECO:0000256" key="5">
    <source>
        <dbReference type="SAM" id="Coils"/>
    </source>
</evidence>
<dbReference type="InterPro" id="IPR013249">
    <property type="entry name" value="RNA_pol_sigma70_r4_t2"/>
</dbReference>
<organism evidence="8 9">
    <name type="scientific">Labilithrix luteola</name>
    <dbReference type="NCBI Taxonomy" id="1391654"/>
    <lineage>
        <taxon>Bacteria</taxon>
        <taxon>Pseudomonadati</taxon>
        <taxon>Myxococcota</taxon>
        <taxon>Polyangia</taxon>
        <taxon>Polyangiales</taxon>
        <taxon>Labilitrichaceae</taxon>
        <taxon>Labilithrix</taxon>
    </lineage>
</organism>
<dbReference type="Gene3D" id="1.10.1740.10">
    <property type="match status" value="1"/>
</dbReference>
<evidence type="ECO:0000256" key="2">
    <source>
        <dbReference type="ARBA" id="ARBA00023015"/>
    </source>
</evidence>
<evidence type="ECO:0000256" key="3">
    <source>
        <dbReference type="ARBA" id="ARBA00023082"/>
    </source>
</evidence>
<dbReference type="Pfam" id="PF04542">
    <property type="entry name" value="Sigma70_r2"/>
    <property type="match status" value="1"/>
</dbReference>
<dbReference type="KEGG" id="llu:AKJ09_05626"/>
<dbReference type="Gene3D" id="1.10.10.10">
    <property type="entry name" value="Winged helix-like DNA-binding domain superfamily/Winged helix DNA-binding domain"/>
    <property type="match status" value="1"/>
</dbReference>
<sequence length="183" mass="20809">MTAFTRANLYVREVEGERSLPSFEAIYAAHARYVAGVVHRLLGDDGELDDIVQETFIDALEGLANLQDPSALRAWLVTVAVRRTRRILGRRRRRMLFAFWASDFAPRASDPRDRQAVDELYDVLSRLAPDLRIPWVLHRIEQLSLPETASACEVSLATAKRRIKEAEERIERRLGASPSVKTP</sequence>
<gene>
    <name evidence="8" type="ORF">AKJ09_05626</name>
</gene>
<comment type="similarity">
    <text evidence="1">Belongs to the sigma-70 factor family. ECF subfamily.</text>
</comment>
<dbReference type="Pfam" id="PF08281">
    <property type="entry name" value="Sigma70_r4_2"/>
    <property type="match status" value="1"/>
</dbReference>
<dbReference type="EMBL" id="CP012333">
    <property type="protein sequence ID" value="AKU98962.1"/>
    <property type="molecule type" value="Genomic_DNA"/>
</dbReference>
<dbReference type="InterPro" id="IPR036388">
    <property type="entry name" value="WH-like_DNA-bd_sf"/>
</dbReference>
<keyword evidence="3" id="KW-0731">Sigma factor</keyword>
<dbReference type="InterPro" id="IPR014284">
    <property type="entry name" value="RNA_pol_sigma-70_dom"/>
</dbReference>
<evidence type="ECO:0000259" key="6">
    <source>
        <dbReference type="Pfam" id="PF04542"/>
    </source>
</evidence>
<evidence type="ECO:0000313" key="8">
    <source>
        <dbReference type="EMBL" id="AKU98962.1"/>
    </source>
</evidence>
<dbReference type="GO" id="GO:0003677">
    <property type="term" value="F:DNA binding"/>
    <property type="evidence" value="ECO:0007669"/>
    <property type="project" value="InterPro"/>
</dbReference>
<reference evidence="8 9" key="1">
    <citation type="submission" date="2015-08" db="EMBL/GenBank/DDBJ databases">
        <authorList>
            <person name="Babu N.S."/>
            <person name="Beckwith C.J."/>
            <person name="Beseler K.G."/>
            <person name="Brison A."/>
            <person name="Carone J.V."/>
            <person name="Caskin T.P."/>
            <person name="Diamond M."/>
            <person name="Durham M.E."/>
            <person name="Foxe J.M."/>
            <person name="Go M."/>
            <person name="Henderson B.A."/>
            <person name="Jones I.B."/>
            <person name="McGettigan J.A."/>
            <person name="Micheletti S.J."/>
            <person name="Nasrallah M.E."/>
            <person name="Ortiz D."/>
            <person name="Piller C.R."/>
            <person name="Privatt S.R."/>
            <person name="Schneider S.L."/>
            <person name="Sharp S."/>
            <person name="Smith T.C."/>
            <person name="Stanton J.D."/>
            <person name="Ullery H.E."/>
            <person name="Wilson R.J."/>
            <person name="Serrano M.G."/>
            <person name="Buck G."/>
            <person name="Lee V."/>
            <person name="Wang Y."/>
            <person name="Carvalho R."/>
            <person name="Voegtly L."/>
            <person name="Shi R."/>
            <person name="Duckworth R."/>
            <person name="Johnson A."/>
            <person name="Loviza R."/>
            <person name="Walstead R."/>
            <person name="Shah Z."/>
            <person name="Kiflezghi M."/>
            <person name="Wade K."/>
            <person name="Ball S.L."/>
            <person name="Bradley K.W."/>
            <person name="Asai D.J."/>
            <person name="Bowman C.A."/>
            <person name="Russell D.A."/>
            <person name="Pope W.H."/>
            <person name="Jacobs-Sera D."/>
            <person name="Hendrix R.W."/>
            <person name="Hatfull G.F."/>
        </authorList>
    </citation>
    <scope>NUCLEOTIDE SEQUENCE [LARGE SCALE GENOMIC DNA]</scope>
    <source>
        <strain evidence="8 9">DSM 27648</strain>
    </source>
</reference>
<evidence type="ECO:0000256" key="4">
    <source>
        <dbReference type="ARBA" id="ARBA00023163"/>
    </source>
</evidence>
<dbReference type="GO" id="GO:0006352">
    <property type="term" value="P:DNA-templated transcription initiation"/>
    <property type="evidence" value="ECO:0007669"/>
    <property type="project" value="InterPro"/>
</dbReference>
<dbReference type="SUPFAM" id="SSF88946">
    <property type="entry name" value="Sigma2 domain of RNA polymerase sigma factors"/>
    <property type="match status" value="1"/>
</dbReference>
<dbReference type="PANTHER" id="PTHR43133:SF53">
    <property type="entry name" value="ECF RNA POLYMERASE SIGMA-E FACTOR"/>
    <property type="match status" value="1"/>
</dbReference>
<evidence type="ECO:0000256" key="1">
    <source>
        <dbReference type="ARBA" id="ARBA00010641"/>
    </source>
</evidence>
<dbReference type="Proteomes" id="UP000064967">
    <property type="component" value="Chromosome"/>
</dbReference>
<protein>
    <submittedName>
        <fullName evidence="8">RNA polymerase sigma factor RpoE</fullName>
    </submittedName>
</protein>
<dbReference type="RefSeq" id="WP_146650126.1">
    <property type="nucleotide sequence ID" value="NZ_CP012333.1"/>
</dbReference>
<evidence type="ECO:0000259" key="7">
    <source>
        <dbReference type="Pfam" id="PF08281"/>
    </source>
</evidence>
<evidence type="ECO:0000313" key="9">
    <source>
        <dbReference type="Proteomes" id="UP000064967"/>
    </source>
</evidence>
<keyword evidence="4" id="KW-0804">Transcription</keyword>
<accession>A0A0K1PZP3</accession>
<dbReference type="GO" id="GO:0016987">
    <property type="term" value="F:sigma factor activity"/>
    <property type="evidence" value="ECO:0007669"/>
    <property type="project" value="UniProtKB-KW"/>
</dbReference>
<dbReference type="AlphaFoldDB" id="A0A0K1PZP3"/>
<dbReference type="InterPro" id="IPR039425">
    <property type="entry name" value="RNA_pol_sigma-70-like"/>
</dbReference>
<proteinExistence type="inferred from homology"/>
<dbReference type="OrthoDB" id="7376212at2"/>
<feature type="domain" description="RNA polymerase sigma factor 70 region 4 type 2" evidence="7">
    <location>
        <begin position="119"/>
        <end position="169"/>
    </location>
</feature>
<feature type="coiled-coil region" evidence="5">
    <location>
        <begin position="149"/>
        <end position="176"/>
    </location>
</feature>